<dbReference type="Pfam" id="PF13458">
    <property type="entry name" value="Peripla_BP_6"/>
    <property type="match status" value="1"/>
</dbReference>
<keyword evidence="3" id="KW-0472">Membrane</keyword>
<comment type="similarity">
    <text evidence="1">Belongs to the leucine-binding protein family.</text>
</comment>
<dbReference type="SUPFAM" id="SSF53822">
    <property type="entry name" value="Periplasmic binding protein-like I"/>
    <property type="match status" value="1"/>
</dbReference>
<evidence type="ECO:0000313" key="5">
    <source>
        <dbReference type="EMBL" id="MDL5033719.1"/>
    </source>
</evidence>
<keyword evidence="6" id="KW-1185">Reference proteome</keyword>
<dbReference type="CDD" id="cd06345">
    <property type="entry name" value="PBP1_ABC_ligand_binding-like"/>
    <property type="match status" value="1"/>
</dbReference>
<accession>A0ABT7LLN8</accession>
<feature type="domain" description="Leucine-binding protein" evidence="4">
    <location>
        <begin position="79"/>
        <end position="410"/>
    </location>
</feature>
<dbReference type="Proteomes" id="UP001238603">
    <property type="component" value="Unassembled WGS sequence"/>
</dbReference>
<dbReference type="InterPro" id="IPR028082">
    <property type="entry name" value="Peripla_BP_I"/>
</dbReference>
<evidence type="ECO:0000313" key="6">
    <source>
        <dbReference type="Proteomes" id="UP001238603"/>
    </source>
</evidence>
<keyword evidence="2" id="KW-0732">Signal</keyword>
<dbReference type="InterPro" id="IPR028081">
    <property type="entry name" value="Leu-bd"/>
</dbReference>
<keyword evidence="3" id="KW-0812">Transmembrane</keyword>
<gene>
    <name evidence="5" type="ORF">QRD43_17545</name>
</gene>
<evidence type="ECO:0000256" key="1">
    <source>
        <dbReference type="ARBA" id="ARBA00010062"/>
    </source>
</evidence>
<reference evidence="5 6" key="1">
    <citation type="submission" date="2023-06" db="EMBL/GenBank/DDBJ databases">
        <title>Pelomonas sp. APW6 16S ribosomal RNA gene genome sequencing and assembly.</title>
        <authorList>
            <person name="Woo H."/>
        </authorList>
    </citation>
    <scope>NUCLEOTIDE SEQUENCE [LARGE SCALE GENOMIC DNA]</scope>
    <source>
        <strain evidence="5 6">APW6</strain>
    </source>
</reference>
<dbReference type="Gene3D" id="3.40.50.2300">
    <property type="match status" value="2"/>
</dbReference>
<dbReference type="PANTHER" id="PTHR30483:SF6">
    <property type="entry name" value="PERIPLASMIC BINDING PROTEIN OF ABC TRANSPORTER FOR NATURAL AMINO ACIDS"/>
    <property type="match status" value="1"/>
</dbReference>
<dbReference type="RefSeq" id="WP_285983800.1">
    <property type="nucleotide sequence ID" value="NZ_JASVDS010000005.1"/>
</dbReference>
<keyword evidence="3" id="KW-1133">Transmembrane helix</keyword>
<comment type="caution">
    <text evidence="5">The sequence shown here is derived from an EMBL/GenBank/DDBJ whole genome shotgun (WGS) entry which is preliminary data.</text>
</comment>
<dbReference type="EMBL" id="JASVDS010000005">
    <property type="protein sequence ID" value="MDL5033719.1"/>
    <property type="molecule type" value="Genomic_DNA"/>
</dbReference>
<dbReference type="InterPro" id="IPR051010">
    <property type="entry name" value="BCAA_transport"/>
</dbReference>
<sequence>MKHMTIAQQAPDGLVGPRQPGAAPGGLAWLRSVPGTFLRDPARALAMRARRRTLGTALLLVLAAAALSLALPVRAADAIRIGVIAPFNTPPGDGLLNAARLAADDINAAGGIGGRPVELVLANDEYKPDGAANAYKKLALSDQVVAVIGTASSGSALAVVDQMVRYKVPFLSTGAATLQLSDRVTQDRERHQYWFRVMHTTDEMAGSLSDFAVRFLLKERGLVRAAILSENAVWAKGLLPPLKQGLAAAGVKIVAEEAFDVDTKDFKPLLTKLLRADPQYIIDLSSHVDGAIYVKQWGEMQGPPMVGVNASGASTRFWKDTDGRAVSHMNLMTGGQRVAMTPRTIAWYDRYVARFKVSPDYTSGYTYDALFILKQALEKGAATPDALVRSLEATDLVGVTARWAFERNHNARFGPGFRAIGVNQWRPDGERRVVWPPEIRTEPMAAPPWQH</sequence>
<dbReference type="PANTHER" id="PTHR30483">
    <property type="entry name" value="LEUCINE-SPECIFIC-BINDING PROTEIN"/>
    <property type="match status" value="1"/>
</dbReference>
<evidence type="ECO:0000259" key="4">
    <source>
        <dbReference type="Pfam" id="PF13458"/>
    </source>
</evidence>
<organism evidence="5 6">
    <name type="scientific">Roseateles subflavus</name>
    <dbReference type="NCBI Taxonomy" id="3053353"/>
    <lineage>
        <taxon>Bacteria</taxon>
        <taxon>Pseudomonadati</taxon>
        <taxon>Pseudomonadota</taxon>
        <taxon>Betaproteobacteria</taxon>
        <taxon>Burkholderiales</taxon>
        <taxon>Sphaerotilaceae</taxon>
        <taxon>Roseateles</taxon>
    </lineage>
</organism>
<protein>
    <submittedName>
        <fullName evidence="5">ABC transporter substrate-binding protein</fullName>
    </submittedName>
</protein>
<name>A0ABT7LLN8_9BURK</name>
<evidence type="ECO:0000256" key="3">
    <source>
        <dbReference type="SAM" id="Phobius"/>
    </source>
</evidence>
<feature type="transmembrane region" description="Helical" evidence="3">
    <location>
        <begin position="53"/>
        <end position="71"/>
    </location>
</feature>
<evidence type="ECO:0000256" key="2">
    <source>
        <dbReference type="ARBA" id="ARBA00022729"/>
    </source>
</evidence>
<proteinExistence type="inferred from homology"/>